<dbReference type="Proteomes" id="UP001396898">
    <property type="component" value="Unassembled WGS sequence"/>
</dbReference>
<evidence type="ECO:0000259" key="1">
    <source>
        <dbReference type="Pfam" id="PF20150"/>
    </source>
</evidence>
<dbReference type="EMBL" id="JAQQWI010000016">
    <property type="protein sequence ID" value="KAK8008079.1"/>
    <property type="molecule type" value="Genomic_DNA"/>
</dbReference>
<sequence length="262" mass="29548">MADIVAAPTEFHRFGELPKELRLAIWEQAVLEDHRNRIIPFTEDMKRVVLVGSDLLNPSGVLGATPESRGAALGLYDQAIPVVPFFSQAAVSTAIFPTRANLAALHREGQSLDATHDGVSCVHVSYQHDIFLISAALVDFRMNMCPGFRWSNLTVNHVDLWHRAPGPHALPQYMTWAFSPASRARIERVMEIHQSLRPLPPGQPVRHLFDPSEFPSIRQCFHKETVVGRGRETSTRRFVWHLTEGYPNARLLSWLNPDLHTV</sequence>
<gene>
    <name evidence="2" type="ORF">PG991_010630</name>
</gene>
<dbReference type="InterPro" id="IPR045518">
    <property type="entry name" value="2EXR"/>
</dbReference>
<keyword evidence="3" id="KW-1185">Reference proteome</keyword>
<comment type="caution">
    <text evidence="2">The sequence shown here is derived from an EMBL/GenBank/DDBJ whole genome shotgun (WGS) entry which is preliminary data.</text>
</comment>
<feature type="domain" description="2EXR" evidence="1">
    <location>
        <begin position="11"/>
        <end position="73"/>
    </location>
</feature>
<reference evidence="2 3" key="1">
    <citation type="submission" date="2023-01" db="EMBL/GenBank/DDBJ databases">
        <title>Analysis of 21 Apiospora genomes using comparative genomics revels a genus with tremendous synthesis potential of carbohydrate active enzymes and secondary metabolites.</title>
        <authorList>
            <person name="Sorensen T."/>
        </authorList>
    </citation>
    <scope>NUCLEOTIDE SEQUENCE [LARGE SCALE GENOMIC DNA]</scope>
    <source>
        <strain evidence="2 3">CBS 20057</strain>
    </source>
</reference>
<dbReference type="Pfam" id="PF20150">
    <property type="entry name" value="2EXR"/>
    <property type="match status" value="1"/>
</dbReference>
<evidence type="ECO:0000313" key="2">
    <source>
        <dbReference type="EMBL" id="KAK8008079.1"/>
    </source>
</evidence>
<accession>A0ABR1RBY7</accession>
<protein>
    <recommendedName>
        <fullName evidence="1">2EXR domain-containing protein</fullName>
    </recommendedName>
</protein>
<evidence type="ECO:0000313" key="3">
    <source>
        <dbReference type="Proteomes" id="UP001396898"/>
    </source>
</evidence>
<proteinExistence type="predicted"/>
<organism evidence="2 3">
    <name type="scientific">Apiospora marii</name>
    <dbReference type="NCBI Taxonomy" id="335849"/>
    <lineage>
        <taxon>Eukaryota</taxon>
        <taxon>Fungi</taxon>
        <taxon>Dikarya</taxon>
        <taxon>Ascomycota</taxon>
        <taxon>Pezizomycotina</taxon>
        <taxon>Sordariomycetes</taxon>
        <taxon>Xylariomycetidae</taxon>
        <taxon>Amphisphaeriales</taxon>
        <taxon>Apiosporaceae</taxon>
        <taxon>Apiospora</taxon>
    </lineage>
</organism>
<name>A0ABR1RBY7_9PEZI</name>